<feature type="active site" description="Nucleophile" evidence="7">
    <location>
        <position position="324"/>
    </location>
</feature>
<feature type="active site" description="Proton donor/acceptor" evidence="7">
    <location>
        <position position="305"/>
    </location>
</feature>
<dbReference type="RefSeq" id="WP_311629930.1">
    <property type="nucleotide sequence ID" value="NZ_JAVREN010000008.1"/>
</dbReference>
<dbReference type="CDD" id="cd16913">
    <property type="entry name" value="YkuD_like"/>
    <property type="match status" value="1"/>
</dbReference>
<dbReference type="SUPFAM" id="SSF141523">
    <property type="entry name" value="L,D-transpeptidase catalytic domain-like"/>
    <property type="match status" value="1"/>
</dbReference>
<dbReference type="PROSITE" id="PS52029">
    <property type="entry name" value="LD_TPASE"/>
    <property type="match status" value="1"/>
</dbReference>
<proteinExistence type="predicted"/>
<feature type="domain" description="L,D-TPase catalytic" evidence="9">
    <location>
        <begin position="225"/>
        <end position="356"/>
    </location>
</feature>
<sequence>MLVVTACSGGGDGEQGGGEGASGGGGGAAAVEIAIQPGDGATDVATSGALGVTAENGELTEVTVTDSEGGEVPGELAEDGTAWEPSEHLANATEYTVTAAGRNAEGEEATSSAGFTTVAAEATFTTGWNLSDGDEVGVGMILSLTFDTPIEDTTAVRDAVEVTADSGQEVRGHWFGNQRLDFRPEEYWEAGTEVDVAFRLRGVEGAEGVYGTLREDLSFRVGRSQVTTVDADTLEMEVVRDGEAIRTLPVTTGAAATPTWNGRMVITEKLVETRMDGATVGFGGEYDIPDVPHAMRLSTSGTFIHGNYWAGSGTFGNQNASHGCVGLQDVRGAGDPSTPAAWFFDNSLIGDVVEVVNSDDDVIAPDNGLSGWNLSWEEWGAGQ</sequence>
<dbReference type="Proteomes" id="UP001183388">
    <property type="component" value="Unassembled WGS sequence"/>
</dbReference>
<keyword evidence="11" id="KW-1185">Reference proteome</keyword>
<keyword evidence="2" id="KW-0808">Transferase</keyword>
<accession>A0ABU2L5T6</accession>
<organism evidence="10 11">
    <name type="scientific">Streptomyces boetiae</name>
    <dbReference type="NCBI Taxonomy" id="3075541"/>
    <lineage>
        <taxon>Bacteria</taxon>
        <taxon>Bacillati</taxon>
        <taxon>Actinomycetota</taxon>
        <taxon>Actinomycetes</taxon>
        <taxon>Kitasatosporales</taxon>
        <taxon>Streptomycetaceae</taxon>
        <taxon>Streptomyces</taxon>
    </lineage>
</organism>
<dbReference type="PANTHER" id="PTHR30582">
    <property type="entry name" value="L,D-TRANSPEPTIDASE"/>
    <property type="match status" value="1"/>
</dbReference>
<gene>
    <name evidence="10" type="ORF">RM780_08055</name>
</gene>
<keyword evidence="6 7" id="KW-0961">Cell wall biogenesis/degradation</keyword>
<dbReference type="Gene3D" id="2.60.40.3780">
    <property type="match status" value="1"/>
</dbReference>
<feature type="compositionally biased region" description="Gly residues" evidence="8">
    <location>
        <begin position="8"/>
        <end position="27"/>
    </location>
</feature>
<evidence type="ECO:0000313" key="10">
    <source>
        <dbReference type="EMBL" id="MDT0306916.1"/>
    </source>
</evidence>
<dbReference type="Gene3D" id="2.40.440.10">
    <property type="entry name" value="L,D-transpeptidase catalytic domain-like"/>
    <property type="match status" value="1"/>
</dbReference>
<comment type="caution">
    <text evidence="10">The sequence shown here is derived from an EMBL/GenBank/DDBJ whole genome shotgun (WGS) entry which is preliminary data.</text>
</comment>
<dbReference type="Pfam" id="PF17964">
    <property type="entry name" value="Big_10"/>
    <property type="match status" value="1"/>
</dbReference>
<keyword evidence="4 7" id="KW-0573">Peptidoglycan synthesis</keyword>
<protein>
    <submittedName>
        <fullName evidence="10">Ig-like domain-containing protein</fullName>
    </submittedName>
</protein>
<dbReference type="PANTHER" id="PTHR30582:SF2">
    <property type="entry name" value="L,D-TRANSPEPTIDASE YCIB-RELATED"/>
    <property type="match status" value="1"/>
</dbReference>
<name>A0ABU2L5T6_9ACTN</name>
<evidence type="ECO:0000256" key="8">
    <source>
        <dbReference type="SAM" id="MobiDB-lite"/>
    </source>
</evidence>
<dbReference type="InterPro" id="IPR050979">
    <property type="entry name" value="LD-transpeptidase"/>
</dbReference>
<dbReference type="Gene3D" id="2.60.40.3710">
    <property type="match status" value="1"/>
</dbReference>
<keyword evidence="5" id="KW-0012">Acyltransferase</keyword>
<evidence type="ECO:0000259" key="9">
    <source>
        <dbReference type="PROSITE" id="PS52029"/>
    </source>
</evidence>
<evidence type="ECO:0000256" key="4">
    <source>
        <dbReference type="ARBA" id="ARBA00022984"/>
    </source>
</evidence>
<reference evidence="11" key="1">
    <citation type="submission" date="2023-07" db="EMBL/GenBank/DDBJ databases">
        <title>30 novel species of actinomycetes from the DSMZ collection.</title>
        <authorList>
            <person name="Nouioui I."/>
        </authorList>
    </citation>
    <scope>NUCLEOTIDE SEQUENCE [LARGE SCALE GENOMIC DNA]</scope>
    <source>
        <strain evidence="11">DSM 44917</strain>
    </source>
</reference>
<evidence type="ECO:0000256" key="6">
    <source>
        <dbReference type="ARBA" id="ARBA00023316"/>
    </source>
</evidence>
<evidence type="ECO:0000256" key="7">
    <source>
        <dbReference type="PROSITE-ProRule" id="PRU01373"/>
    </source>
</evidence>
<dbReference type="InterPro" id="IPR041280">
    <property type="entry name" value="Big_10"/>
</dbReference>
<evidence type="ECO:0000256" key="1">
    <source>
        <dbReference type="ARBA" id="ARBA00004752"/>
    </source>
</evidence>
<evidence type="ECO:0000313" key="11">
    <source>
        <dbReference type="Proteomes" id="UP001183388"/>
    </source>
</evidence>
<evidence type="ECO:0000256" key="5">
    <source>
        <dbReference type="ARBA" id="ARBA00023315"/>
    </source>
</evidence>
<feature type="region of interest" description="Disordered" evidence="8">
    <location>
        <begin position="1"/>
        <end position="27"/>
    </location>
</feature>
<comment type="pathway">
    <text evidence="1 7">Cell wall biogenesis; peptidoglycan biosynthesis.</text>
</comment>
<dbReference type="InterPro" id="IPR005490">
    <property type="entry name" value="LD_TPept_cat_dom"/>
</dbReference>
<keyword evidence="3 7" id="KW-0133">Cell shape</keyword>
<evidence type="ECO:0000256" key="2">
    <source>
        <dbReference type="ARBA" id="ARBA00022679"/>
    </source>
</evidence>
<dbReference type="InterPro" id="IPR038063">
    <property type="entry name" value="Transpep_catalytic_dom"/>
</dbReference>
<dbReference type="Pfam" id="PF03734">
    <property type="entry name" value="YkuD"/>
    <property type="match status" value="1"/>
</dbReference>
<dbReference type="EMBL" id="JAVREN010000008">
    <property type="protein sequence ID" value="MDT0306916.1"/>
    <property type="molecule type" value="Genomic_DNA"/>
</dbReference>
<evidence type="ECO:0000256" key="3">
    <source>
        <dbReference type="ARBA" id="ARBA00022960"/>
    </source>
</evidence>